<dbReference type="PANTHER" id="PTHR42943">
    <property type="entry name" value="GLUTATHIONE S-TRANSFERASE KAPPA"/>
    <property type="match status" value="1"/>
</dbReference>
<dbReference type="Pfam" id="PF01323">
    <property type="entry name" value="DSBA"/>
    <property type="match status" value="1"/>
</dbReference>
<keyword evidence="3" id="KW-1185">Reference proteome</keyword>
<dbReference type="GO" id="GO:0006749">
    <property type="term" value="P:glutathione metabolic process"/>
    <property type="evidence" value="ECO:0007669"/>
    <property type="project" value="TreeGrafter"/>
</dbReference>
<dbReference type="InterPro" id="IPR001853">
    <property type="entry name" value="DSBA-like_thioredoxin_dom"/>
</dbReference>
<name>A0A0B1SP90_OESDE</name>
<accession>A0A0B1SP90</accession>
<dbReference type="Proteomes" id="UP000053660">
    <property type="component" value="Unassembled WGS sequence"/>
</dbReference>
<proteinExistence type="predicted"/>
<reference evidence="2 3" key="1">
    <citation type="submission" date="2014-03" db="EMBL/GenBank/DDBJ databases">
        <title>Draft genome of the hookworm Oesophagostomum dentatum.</title>
        <authorList>
            <person name="Mitreva M."/>
        </authorList>
    </citation>
    <scope>NUCLEOTIDE SEQUENCE [LARGE SCALE GENOMIC DNA]</scope>
    <source>
        <strain evidence="2 3">OD-Hann</strain>
    </source>
</reference>
<dbReference type="GO" id="GO:0004602">
    <property type="term" value="F:glutathione peroxidase activity"/>
    <property type="evidence" value="ECO:0007669"/>
    <property type="project" value="TreeGrafter"/>
</dbReference>
<protein>
    <recommendedName>
        <fullName evidence="1">DSBA-like thioredoxin domain-containing protein</fullName>
    </recommendedName>
</protein>
<evidence type="ECO:0000259" key="1">
    <source>
        <dbReference type="Pfam" id="PF01323"/>
    </source>
</evidence>
<dbReference type="GO" id="GO:0005777">
    <property type="term" value="C:peroxisome"/>
    <property type="evidence" value="ECO:0007669"/>
    <property type="project" value="TreeGrafter"/>
</dbReference>
<evidence type="ECO:0000313" key="2">
    <source>
        <dbReference type="EMBL" id="KHJ85681.1"/>
    </source>
</evidence>
<gene>
    <name evidence="2" type="ORF">OESDEN_14586</name>
</gene>
<organism evidence="2 3">
    <name type="scientific">Oesophagostomum dentatum</name>
    <name type="common">Nodular worm</name>
    <dbReference type="NCBI Taxonomy" id="61180"/>
    <lineage>
        <taxon>Eukaryota</taxon>
        <taxon>Metazoa</taxon>
        <taxon>Ecdysozoa</taxon>
        <taxon>Nematoda</taxon>
        <taxon>Chromadorea</taxon>
        <taxon>Rhabditida</taxon>
        <taxon>Rhabditina</taxon>
        <taxon>Rhabditomorpha</taxon>
        <taxon>Strongyloidea</taxon>
        <taxon>Strongylidae</taxon>
        <taxon>Oesophagostomum</taxon>
    </lineage>
</organism>
<dbReference type="SUPFAM" id="SSF52833">
    <property type="entry name" value="Thioredoxin-like"/>
    <property type="match status" value="1"/>
</dbReference>
<dbReference type="Gene3D" id="3.40.30.10">
    <property type="entry name" value="Glutaredoxin"/>
    <property type="match status" value="1"/>
</dbReference>
<sequence>MQSLACVILLTKNETSTEKLEAASRELWKRIWSNGEPIFEREDFEKVLVACGVRDASRLIDKIGDATIEAELEQNTLDAVNLGVS</sequence>
<dbReference type="InterPro" id="IPR036249">
    <property type="entry name" value="Thioredoxin-like_sf"/>
</dbReference>
<dbReference type="InterPro" id="IPR051924">
    <property type="entry name" value="GST_Kappa/NadH"/>
</dbReference>
<dbReference type="PANTHER" id="PTHR42943:SF2">
    <property type="entry name" value="GLUTATHIONE S-TRANSFERASE KAPPA 1"/>
    <property type="match status" value="1"/>
</dbReference>
<evidence type="ECO:0000313" key="3">
    <source>
        <dbReference type="Proteomes" id="UP000053660"/>
    </source>
</evidence>
<dbReference type="GO" id="GO:0005739">
    <property type="term" value="C:mitochondrion"/>
    <property type="evidence" value="ECO:0007669"/>
    <property type="project" value="TreeGrafter"/>
</dbReference>
<dbReference type="AlphaFoldDB" id="A0A0B1SP90"/>
<dbReference type="OrthoDB" id="4664297at2759"/>
<dbReference type="EMBL" id="KN562979">
    <property type="protein sequence ID" value="KHJ85681.1"/>
    <property type="molecule type" value="Genomic_DNA"/>
</dbReference>
<feature type="domain" description="DSBA-like thioredoxin" evidence="1">
    <location>
        <begin position="3"/>
        <end position="84"/>
    </location>
</feature>
<dbReference type="GO" id="GO:0004364">
    <property type="term" value="F:glutathione transferase activity"/>
    <property type="evidence" value="ECO:0007669"/>
    <property type="project" value="TreeGrafter"/>
</dbReference>